<dbReference type="NCBIfam" id="TIGR01141">
    <property type="entry name" value="hisC"/>
    <property type="match status" value="1"/>
</dbReference>
<dbReference type="PANTHER" id="PTHR43643:SF3">
    <property type="entry name" value="HISTIDINOL-PHOSPHATE AMINOTRANSFERASE"/>
    <property type="match status" value="1"/>
</dbReference>
<protein>
    <recommendedName>
        <fullName evidence="9">Histidinol-phosphate aminotransferase</fullName>
        <ecNumber evidence="9">2.6.1.9</ecNumber>
    </recommendedName>
    <alternativeName>
        <fullName evidence="9">Imidazole acetol-phosphate transaminase</fullName>
    </alternativeName>
</protein>
<dbReference type="GO" id="GO:0030170">
    <property type="term" value="F:pyridoxal phosphate binding"/>
    <property type="evidence" value="ECO:0007669"/>
    <property type="project" value="InterPro"/>
</dbReference>
<dbReference type="Gene3D" id="3.90.1150.10">
    <property type="entry name" value="Aspartate Aminotransferase, domain 1"/>
    <property type="match status" value="1"/>
</dbReference>
<accession>A0A4P8L8F5</accession>
<evidence type="ECO:0000256" key="5">
    <source>
        <dbReference type="ARBA" id="ARBA00022576"/>
    </source>
</evidence>
<evidence type="ECO:0000256" key="1">
    <source>
        <dbReference type="ARBA" id="ARBA00001933"/>
    </source>
</evidence>
<evidence type="ECO:0000256" key="8">
    <source>
        <dbReference type="ARBA" id="ARBA00047481"/>
    </source>
</evidence>
<dbReference type="InterPro" id="IPR015424">
    <property type="entry name" value="PyrdxlP-dep_Trfase"/>
</dbReference>
<evidence type="ECO:0000256" key="3">
    <source>
        <dbReference type="ARBA" id="ARBA00007970"/>
    </source>
</evidence>
<keyword evidence="5 9" id="KW-0032">Aminotransferase</keyword>
<dbReference type="PROSITE" id="PS00599">
    <property type="entry name" value="AA_TRANSFER_CLASS_2"/>
    <property type="match status" value="1"/>
</dbReference>
<keyword evidence="7 9" id="KW-0663">Pyridoxal phosphate</keyword>
<feature type="modified residue" description="N6-(pyridoxal phosphate)lysine" evidence="9">
    <location>
        <position position="225"/>
    </location>
</feature>
<evidence type="ECO:0000256" key="6">
    <source>
        <dbReference type="ARBA" id="ARBA00022679"/>
    </source>
</evidence>
<dbReference type="InterPro" id="IPR050106">
    <property type="entry name" value="HistidinolP_aminotransfase"/>
</dbReference>
<feature type="domain" description="Aminotransferase class I/classII large" evidence="10">
    <location>
        <begin position="32"/>
        <end position="357"/>
    </location>
</feature>
<dbReference type="UniPathway" id="UPA00031">
    <property type="reaction ID" value="UER00012"/>
</dbReference>
<dbReference type="InterPro" id="IPR001917">
    <property type="entry name" value="Aminotrans_II_pyridoxalP_BS"/>
</dbReference>
<dbReference type="InterPro" id="IPR004839">
    <property type="entry name" value="Aminotransferase_I/II_large"/>
</dbReference>
<dbReference type="Pfam" id="PF00155">
    <property type="entry name" value="Aminotran_1_2"/>
    <property type="match status" value="1"/>
</dbReference>
<dbReference type="Proteomes" id="UP000298602">
    <property type="component" value="Chromosome"/>
</dbReference>
<comment type="similarity">
    <text evidence="3 9">Belongs to the class-II pyridoxal-phosphate-dependent aminotransferase family. Histidinol-phosphate aminotransferase subfamily.</text>
</comment>
<dbReference type="Gene3D" id="3.40.640.10">
    <property type="entry name" value="Type I PLP-dependent aspartate aminotransferase-like (Major domain)"/>
    <property type="match status" value="1"/>
</dbReference>
<dbReference type="HAMAP" id="MF_01023">
    <property type="entry name" value="HisC_aminotrans_2"/>
    <property type="match status" value="1"/>
</dbReference>
<dbReference type="GO" id="GO:0000105">
    <property type="term" value="P:L-histidine biosynthetic process"/>
    <property type="evidence" value="ECO:0007669"/>
    <property type="project" value="UniProtKB-UniRule"/>
</dbReference>
<evidence type="ECO:0000256" key="9">
    <source>
        <dbReference type="HAMAP-Rule" id="MF_01023"/>
    </source>
</evidence>
<evidence type="ECO:0000259" key="10">
    <source>
        <dbReference type="Pfam" id="PF00155"/>
    </source>
</evidence>
<comment type="cofactor">
    <cofactor evidence="1 9">
        <name>pyridoxal 5'-phosphate</name>
        <dbReference type="ChEBI" id="CHEBI:597326"/>
    </cofactor>
</comment>
<keyword evidence="9" id="KW-0028">Amino-acid biosynthesis</keyword>
<dbReference type="AlphaFoldDB" id="A0A4P8L8F5"/>
<dbReference type="EC" id="2.6.1.9" evidence="9"/>
<comment type="catalytic activity">
    <reaction evidence="8 9">
        <text>L-histidinol phosphate + 2-oxoglutarate = 3-(imidazol-4-yl)-2-oxopropyl phosphate + L-glutamate</text>
        <dbReference type="Rhea" id="RHEA:23744"/>
        <dbReference type="ChEBI" id="CHEBI:16810"/>
        <dbReference type="ChEBI" id="CHEBI:29985"/>
        <dbReference type="ChEBI" id="CHEBI:57766"/>
        <dbReference type="ChEBI" id="CHEBI:57980"/>
        <dbReference type="EC" id="2.6.1.9"/>
    </reaction>
</comment>
<dbReference type="EMBL" id="CP040098">
    <property type="protein sequence ID" value="QCQ23505.1"/>
    <property type="molecule type" value="Genomic_DNA"/>
</dbReference>
<dbReference type="SUPFAM" id="SSF53383">
    <property type="entry name" value="PLP-dependent transferases"/>
    <property type="match status" value="1"/>
</dbReference>
<dbReference type="PANTHER" id="PTHR43643">
    <property type="entry name" value="HISTIDINOL-PHOSPHATE AMINOTRANSFERASE 2"/>
    <property type="match status" value="1"/>
</dbReference>
<name>A0A4P8L8F5_9BACT</name>
<dbReference type="GO" id="GO:0004400">
    <property type="term" value="F:histidinol-phosphate transaminase activity"/>
    <property type="evidence" value="ECO:0007669"/>
    <property type="project" value="UniProtKB-UniRule"/>
</dbReference>
<dbReference type="InterPro" id="IPR015421">
    <property type="entry name" value="PyrdxlP-dep_Trfase_major"/>
</dbReference>
<evidence type="ECO:0000313" key="12">
    <source>
        <dbReference type="Proteomes" id="UP000298602"/>
    </source>
</evidence>
<evidence type="ECO:0000313" key="11">
    <source>
        <dbReference type="EMBL" id="QCQ23505.1"/>
    </source>
</evidence>
<evidence type="ECO:0000256" key="2">
    <source>
        <dbReference type="ARBA" id="ARBA00005011"/>
    </source>
</evidence>
<dbReference type="CDD" id="cd00609">
    <property type="entry name" value="AAT_like"/>
    <property type="match status" value="1"/>
</dbReference>
<dbReference type="InterPro" id="IPR005861">
    <property type="entry name" value="HisP_aminotrans"/>
</dbReference>
<evidence type="ECO:0000256" key="7">
    <source>
        <dbReference type="ARBA" id="ARBA00022898"/>
    </source>
</evidence>
<reference evidence="11 12" key="1">
    <citation type="submission" date="2019-05" db="EMBL/GenBank/DDBJ databases">
        <title>The Complete Genome Sequence of the n-alkane-degrading Desulfoglaeba alkanexedens ALDC reveals multiple alkylsuccinate synthase gene clusters.</title>
        <authorList>
            <person name="Callaghan A.V."/>
            <person name="Davidova I.A."/>
            <person name="Duncan K.E."/>
            <person name="Morris B."/>
            <person name="McInerney M.J."/>
        </authorList>
    </citation>
    <scope>NUCLEOTIDE SEQUENCE [LARGE SCALE GENOMIC DNA]</scope>
    <source>
        <strain evidence="11 12">ALDC</strain>
    </source>
</reference>
<gene>
    <name evidence="9" type="primary">hisC</name>
    <name evidence="11" type="ORF">FDQ92_08295</name>
</gene>
<organism evidence="11 12">
    <name type="scientific">Desulfoglaeba alkanexedens ALDC</name>
    <dbReference type="NCBI Taxonomy" id="980445"/>
    <lineage>
        <taxon>Bacteria</taxon>
        <taxon>Pseudomonadati</taxon>
        <taxon>Thermodesulfobacteriota</taxon>
        <taxon>Syntrophobacteria</taxon>
        <taxon>Syntrophobacterales</taxon>
        <taxon>Syntrophobacteraceae</taxon>
        <taxon>Desulfoglaeba</taxon>
    </lineage>
</organism>
<comment type="pathway">
    <text evidence="2 9">Amino-acid biosynthesis; L-histidine biosynthesis; L-histidine from 5-phospho-alpha-D-ribose 1-diphosphate: step 7/9.</text>
</comment>
<keyword evidence="12" id="KW-1185">Reference proteome</keyword>
<dbReference type="InterPro" id="IPR015422">
    <property type="entry name" value="PyrdxlP-dep_Trfase_small"/>
</dbReference>
<proteinExistence type="inferred from homology"/>
<sequence>MEKLIPAHIASLVPYPPGKPLDELEREYGITNSIKLASNENPLGPSPRAVEAVRKALWGLHRYPDGSGYYLRRRISEKFDLPFEGIVLGNGSNEVIDLVIRTFIQPGDHVVLPAPSFLVYSLAVQAAGGHATPVPLKDFVIDLEAMIDAVTERTRVVFINNPNNPTGTILSRHTMDAFLDGLPPHVVVVVDEAYIEFARDPEIFRGFGAIRRKGPYVVVLRTFSKAYGLAGLRIGYGVMAPEVADYLNRVRQPFNTGSLAQAAALAALDDEIFLEKTCRAVWEGLEHIRRRLSAAGLVCVPSETNFMLVKVPVDAKKVFEGMLRRGVIIRAMNAYGLPEYIRVNAGLAEENERFVRTLLEVLETLEG</sequence>
<reference evidence="11 12" key="2">
    <citation type="submission" date="2019-05" db="EMBL/GenBank/DDBJ databases">
        <authorList>
            <person name="Suflita J.M."/>
            <person name="Marks C.R."/>
        </authorList>
    </citation>
    <scope>NUCLEOTIDE SEQUENCE [LARGE SCALE GENOMIC DNA]</scope>
    <source>
        <strain evidence="11 12">ALDC</strain>
    </source>
</reference>
<keyword evidence="9" id="KW-0368">Histidine biosynthesis</keyword>
<dbReference type="OrthoDB" id="9813612at2"/>
<keyword evidence="6 9" id="KW-0808">Transferase</keyword>
<comment type="subunit">
    <text evidence="4 9">Homodimer.</text>
</comment>
<evidence type="ECO:0000256" key="4">
    <source>
        <dbReference type="ARBA" id="ARBA00011738"/>
    </source>
</evidence>
<dbReference type="KEGG" id="dax:FDQ92_08295"/>